<proteinExistence type="predicted"/>
<reference evidence="1" key="2">
    <citation type="submission" date="2023-04" db="EMBL/GenBank/DDBJ databases">
        <authorList>
            <person name="Bruccoleri R.E."/>
            <person name="Oakeley E.J."/>
            <person name="Faust A.-M."/>
            <person name="Dessus-Babus S."/>
            <person name="Altorfer M."/>
            <person name="Burckhardt D."/>
            <person name="Oertli M."/>
            <person name="Naumann U."/>
            <person name="Petersen F."/>
            <person name="Wong J."/>
        </authorList>
    </citation>
    <scope>NUCLEOTIDE SEQUENCE</scope>
    <source>
        <strain evidence="1">GSM-AAB239-AS_SAM_17_03QT</strain>
        <tissue evidence="1">Leaf</tissue>
    </source>
</reference>
<dbReference type="AlphaFoldDB" id="A0AAX6EQ19"/>
<name>A0AAX6EQ19_IRIPA</name>
<evidence type="ECO:0000313" key="2">
    <source>
        <dbReference type="Proteomes" id="UP001140949"/>
    </source>
</evidence>
<organism evidence="1 2">
    <name type="scientific">Iris pallida</name>
    <name type="common">Sweet iris</name>
    <dbReference type="NCBI Taxonomy" id="29817"/>
    <lineage>
        <taxon>Eukaryota</taxon>
        <taxon>Viridiplantae</taxon>
        <taxon>Streptophyta</taxon>
        <taxon>Embryophyta</taxon>
        <taxon>Tracheophyta</taxon>
        <taxon>Spermatophyta</taxon>
        <taxon>Magnoliopsida</taxon>
        <taxon>Liliopsida</taxon>
        <taxon>Asparagales</taxon>
        <taxon>Iridaceae</taxon>
        <taxon>Iridoideae</taxon>
        <taxon>Irideae</taxon>
        <taxon>Iris</taxon>
    </lineage>
</organism>
<keyword evidence="2" id="KW-1185">Reference proteome</keyword>
<gene>
    <name evidence="1" type="ORF">M6B38_178305</name>
</gene>
<dbReference type="Proteomes" id="UP001140949">
    <property type="component" value="Unassembled WGS sequence"/>
</dbReference>
<reference evidence="1" key="1">
    <citation type="journal article" date="2023" name="GigaByte">
        <title>Genome assembly of the bearded iris, Iris pallida Lam.</title>
        <authorList>
            <person name="Bruccoleri R.E."/>
            <person name="Oakeley E.J."/>
            <person name="Faust A.M.E."/>
            <person name="Altorfer M."/>
            <person name="Dessus-Babus S."/>
            <person name="Burckhardt D."/>
            <person name="Oertli M."/>
            <person name="Naumann U."/>
            <person name="Petersen F."/>
            <person name="Wong J."/>
        </authorList>
    </citation>
    <scope>NUCLEOTIDE SEQUENCE</scope>
    <source>
        <strain evidence="1">GSM-AAB239-AS_SAM_17_03QT</strain>
    </source>
</reference>
<comment type="caution">
    <text evidence="1">The sequence shown here is derived from an EMBL/GenBank/DDBJ whole genome shotgun (WGS) entry which is preliminary data.</text>
</comment>
<dbReference type="EMBL" id="JANAVB010035219">
    <property type="protein sequence ID" value="KAJ6805875.1"/>
    <property type="molecule type" value="Genomic_DNA"/>
</dbReference>
<sequence length="51" mass="6032">MLEWNGLEIIEIITRAWVFPRTVKCRGAGTVWPRRECIFDRRTSVRRLATA</sequence>
<protein>
    <submittedName>
        <fullName evidence="1">Uncharacterized protein</fullName>
    </submittedName>
</protein>
<accession>A0AAX6EQ19</accession>
<evidence type="ECO:0000313" key="1">
    <source>
        <dbReference type="EMBL" id="KAJ6805875.1"/>
    </source>
</evidence>